<dbReference type="InterPro" id="IPR050587">
    <property type="entry name" value="GNT1/Glycosyltrans_8"/>
</dbReference>
<keyword evidence="1" id="KW-0808">Transferase</keyword>
<dbReference type="EMBL" id="HBIJ01022096">
    <property type="protein sequence ID" value="CAE0373592.1"/>
    <property type="molecule type" value="Transcribed_RNA"/>
</dbReference>
<gene>
    <name evidence="4" type="ORF">ALAG00032_LOCUS14393</name>
</gene>
<protein>
    <recommendedName>
        <fullName evidence="3">Glycosyl transferase 64 domain-containing protein</fullName>
    </recommendedName>
</protein>
<dbReference type="Pfam" id="PF09258">
    <property type="entry name" value="Glyco_transf_64"/>
    <property type="match status" value="1"/>
</dbReference>
<evidence type="ECO:0000256" key="1">
    <source>
        <dbReference type="ARBA" id="ARBA00022679"/>
    </source>
</evidence>
<dbReference type="InterPro" id="IPR015338">
    <property type="entry name" value="GT64_dom"/>
</dbReference>
<reference evidence="4" key="1">
    <citation type="submission" date="2021-01" db="EMBL/GenBank/DDBJ databases">
        <authorList>
            <person name="Corre E."/>
            <person name="Pelletier E."/>
            <person name="Niang G."/>
            <person name="Scheremetjew M."/>
            <person name="Finn R."/>
            <person name="Kale V."/>
            <person name="Holt S."/>
            <person name="Cochrane G."/>
            <person name="Meng A."/>
            <person name="Brown T."/>
            <person name="Cohen L."/>
        </authorList>
    </citation>
    <scope>NUCLEOTIDE SEQUENCE</scope>
    <source>
        <strain evidence="4">CCMP1510</strain>
    </source>
</reference>
<dbReference type="Pfam" id="PF01501">
    <property type="entry name" value="Glyco_transf_8"/>
    <property type="match status" value="1"/>
</dbReference>
<dbReference type="InterPro" id="IPR002495">
    <property type="entry name" value="Glyco_trans_8"/>
</dbReference>
<evidence type="ECO:0000256" key="2">
    <source>
        <dbReference type="ARBA" id="ARBA00023157"/>
    </source>
</evidence>
<feature type="domain" description="Glycosyl transferase 64" evidence="3">
    <location>
        <begin position="370"/>
        <end position="607"/>
    </location>
</feature>
<keyword evidence="2" id="KW-1015">Disulfide bond</keyword>
<dbReference type="GO" id="GO:0016020">
    <property type="term" value="C:membrane"/>
    <property type="evidence" value="ECO:0007669"/>
    <property type="project" value="InterPro"/>
</dbReference>
<organism evidence="4">
    <name type="scientific">Aureoumbra lagunensis</name>
    <dbReference type="NCBI Taxonomy" id="44058"/>
    <lineage>
        <taxon>Eukaryota</taxon>
        <taxon>Sar</taxon>
        <taxon>Stramenopiles</taxon>
        <taxon>Ochrophyta</taxon>
        <taxon>Pelagophyceae</taxon>
        <taxon>Pelagomonadales</taxon>
        <taxon>Aureoumbra</taxon>
    </lineage>
</organism>
<dbReference type="SUPFAM" id="SSF53448">
    <property type="entry name" value="Nucleotide-diphospho-sugar transferases"/>
    <property type="match status" value="2"/>
</dbReference>
<accession>A0A7S3K5Q2</accession>
<dbReference type="AlphaFoldDB" id="A0A7S3K5Q2"/>
<evidence type="ECO:0000259" key="3">
    <source>
        <dbReference type="Pfam" id="PF09258"/>
    </source>
</evidence>
<dbReference type="InterPro" id="IPR029044">
    <property type="entry name" value="Nucleotide-diphossugar_trans"/>
</dbReference>
<name>A0A7S3K5Q2_9STRA</name>
<sequence length="897" mass="102273">MWIYKLFAFCLSLACLFNVLIYRKENMRHSYILKEKNVIHSYVAKERKESSVTMNTVERPRFAYATLMCNDESLLPTLTMLMSLSQSVPTVGIEIVVLTTHLVSEASTLLLRKIHDAVKIHRISIPFSSSEFKSNRSRCVYSKLHAWSLTKYARIILIDSDALVLKSLDHLFSLPFLNLKHHLYAVPDIYPQIFNSGFIVLQPCSVLFNSLIKSASNMLSYNNGDQGFLNEFFSTGTTKQTLVGTKWTPLDASYNFPTWLANSFYGKSKFPEYPRGVSLIHFAGDSKPWKFEAESLQTWQRFYEPRGYLKWRIQANSLISMLCEENSTSSFCQKYQSTAINISSYSCLMCIKNVNLYAMKKFEKKSTKTTVLISTFRGERLPIDALIRHYATSRNVGHIVIIWHDPNSLPSSSLHETKMPENGVDVSIVHPSENSLNNRFLPIDLRTATVLICDDDIFVSLDDFEFAFSIASEHDDRIVSPFVRSHLPRGAASSQDKDPRGYFEHDLSFSVMGRRGYSIALTKFCFAPGWLLFVFSCLLDPRVHAYINEKKNCEDVAFNIMAASIGLKAPLMVDIAVRDYGSKSGLSSRREHYLDRFKCVPDLSALISPKKSEITLKVASSAVSRFISTRVTYETVTKSLQTTRHFESSTRLFLQRDVATILYPCEDSSIDGRIPTGTKAKELAMDATLTLRSGSFELFPLSWSATVQKISAPLSFNSSQKSPKTIVAEAISLFKLRRHDLYLIDKKDEQRGVILLDLIIEKVSTHSNQVCSLAIYYLPRFTEKWTSEMINFDIFKKSIETFGSNGFFIPIFTVGTMVLFDLNMLDTAFRRKSSRQDATPHNFTFAVFLNSNSNNESCKFYSSRSHIPPYFELIKYRRATPPNKIDMEKKISREYVA</sequence>
<evidence type="ECO:0000313" key="4">
    <source>
        <dbReference type="EMBL" id="CAE0373592.1"/>
    </source>
</evidence>
<dbReference type="PANTHER" id="PTHR11183">
    <property type="entry name" value="GLYCOGENIN SUBFAMILY MEMBER"/>
    <property type="match status" value="1"/>
</dbReference>
<dbReference type="GO" id="GO:0016757">
    <property type="term" value="F:glycosyltransferase activity"/>
    <property type="evidence" value="ECO:0007669"/>
    <property type="project" value="InterPro"/>
</dbReference>
<dbReference type="Gene3D" id="3.90.550.10">
    <property type="entry name" value="Spore Coat Polysaccharide Biosynthesis Protein SpsA, Chain A"/>
    <property type="match status" value="2"/>
</dbReference>
<proteinExistence type="predicted"/>